<name>A0A7S2XNN8_9STRA</name>
<feature type="region of interest" description="Disordered" evidence="1">
    <location>
        <begin position="297"/>
        <end position="322"/>
    </location>
</feature>
<dbReference type="AlphaFoldDB" id="A0A7S2XNN8"/>
<feature type="region of interest" description="Disordered" evidence="1">
    <location>
        <begin position="168"/>
        <end position="217"/>
    </location>
</feature>
<protein>
    <recommendedName>
        <fullName evidence="3">PAS domain-containing protein</fullName>
    </recommendedName>
</protein>
<accession>A0A7S2XNN8</accession>
<gene>
    <name evidence="2" type="ORF">ASEP1449_LOCUS9278</name>
</gene>
<evidence type="ECO:0000256" key="1">
    <source>
        <dbReference type="SAM" id="MobiDB-lite"/>
    </source>
</evidence>
<reference evidence="2" key="1">
    <citation type="submission" date="2021-01" db="EMBL/GenBank/DDBJ databases">
        <authorList>
            <person name="Corre E."/>
            <person name="Pelletier E."/>
            <person name="Niang G."/>
            <person name="Scheremetjew M."/>
            <person name="Finn R."/>
            <person name="Kale V."/>
            <person name="Holt S."/>
            <person name="Cochrane G."/>
            <person name="Meng A."/>
            <person name="Brown T."/>
            <person name="Cohen L."/>
        </authorList>
    </citation>
    <scope>NUCLEOTIDE SEQUENCE</scope>
    <source>
        <strain evidence="2">CCMP2084</strain>
    </source>
</reference>
<dbReference type="EMBL" id="HBHQ01013931">
    <property type="protein sequence ID" value="CAD9817446.1"/>
    <property type="molecule type" value="Transcribed_RNA"/>
</dbReference>
<evidence type="ECO:0000313" key="2">
    <source>
        <dbReference type="EMBL" id="CAD9817446.1"/>
    </source>
</evidence>
<organism evidence="2">
    <name type="scientific">Attheya septentrionalis</name>
    <dbReference type="NCBI Taxonomy" id="420275"/>
    <lineage>
        <taxon>Eukaryota</taxon>
        <taxon>Sar</taxon>
        <taxon>Stramenopiles</taxon>
        <taxon>Ochrophyta</taxon>
        <taxon>Bacillariophyta</taxon>
        <taxon>Coscinodiscophyceae</taxon>
        <taxon>Chaetocerotophycidae</taxon>
        <taxon>Chaetocerotales</taxon>
        <taxon>Attheyaceae</taxon>
        <taxon>Attheya</taxon>
    </lineage>
</organism>
<proteinExistence type="predicted"/>
<evidence type="ECO:0008006" key="3">
    <source>
        <dbReference type="Google" id="ProtNLM"/>
    </source>
</evidence>
<sequence length="344" mass="38960">MNFERENDNTLSRKMENTIRQRVNQIRDEQKHSLAATARTRTMRRPLVHMLERVVRNNNIMQGYQVTDNFDDRRVSSSSSFSSSSEDASVTPSFAALYKDVVLNSEIPQLIATTGGKLIAWNDRFLQISNLTEPQISSSMTLFNIIQQRFFPKLFEFFTLTLRGRENQHRPTSSSLRKRTRSLSSTTTNHGTGISESDAEKERYNMTSSRDDTDDEALFDEDDNAESFYAVSFPCETTHINPNGRILSPAGIATKSTSSSSNSNMSDSLVITLILMNDLDPNKQCYHCIISDRGVDNTNDNYSTDERKTSSNRRKRSPGRTSATTFGEIRLVDVTVLTKLLCIE</sequence>